<evidence type="ECO:0000313" key="2">
    <source>
        <dbReference type="EMBL" id="KAB8659306.1"/>
    </source>
</evidence>
<dbReference type="GO" id="GO:0034551">
    <property type="term" value="P:mitochondrial respiratory chain complex III assembly"/>
    <property type="evidence" value="ECO:0007669"/>
    <property type="project" value="TreeGrafter"/>
</dbReference>
<dbReference type="GO" id="GO:0005743">
    <property type="term" value="C:mitochondrial inner membrane"/>
    <property type="evidence" value="ECO:0007669"/>
    <property type="project" value="TreeGrafter"/>
</dbReference>
<dbReference type="InterPro" id="IPR000408">
    <property type="entry name" value="Reg_chr_condens"/>
</dbReference>
<dbReference type="InterPro" id="IPR053245">
    <property type="entry name" value="MitoProcess-Associated"/>
</dbReference>
<evidence type="ECO:0000256" key="1">
    <source>
        <dbReference type="PROSITE-ProRule" id="PRU00235"/>
    </source>
</evidence>
<dbReference type="SUPFAM" id="SSF50985">
    <property type="entry name" value="RCC1/BLIP-II"/>
    <property type="match status" value="1"/>
</dbReference>
<dbReference type="Pfam" id="PF00415">
    <property type="entry name" value="RCC1"/>
    <property type="match status" value="1"/>
</dbReference>
<dbReference type="InterPro" id="IPR009091">
    <property type="entry name" value="RCC1/BLIP-II"/>
</dbReference>
<reference evidence="2 3" key="1">
    <citation type="submission" date="2019-06" db="EMBL/GenBank/DDBJ databases">
        <title>A chromosomal-level reference genome of Carpinus fangiana (Coryloideae, Betulaceae).</title>
        <authorList>
            <person name="Yang X."/>
            <person name="Wang Z."/>
            <person name="Zhang L."/>
            <person name="Hao G."/>
            <person name="Liu J."/>
            <person name="Yang Y."/>
        </authorList>
    </citation>
    <scope>NUCLEOTIDE SEQUENCE [LARGE SCALE GENOMIC DNA]</scope>
    <source>
        <strain evidence="2">Cfa_2016G</strain>
        <tissue evidence="2">Leaf</tissue>
    </source>
</reference>
<evidence type="ECO:0000313" key="3">
    <source>
        <dbReference type="Proteomes" id="UP000327013"/>
    </source>
</evidence>
<protein>
    <recommendedName>
        <fullName evidence="4">Regulator of chromosome condensation 1/beta-lactamase-inhibitor protein II</fullName>
    </recommendedName>
</protein>
<organism evidence="2 3">
    <name type="scientific">Carpinus fangiana</name>
    <dbReference type="NCBI Taxonomy" id="176857"/>
    <lineage>
        <taxon>Eukaryota</taxon>
        <taxon>Viridiplantae</taxon>
        <taxon>Streptophyta</taxon>
        <taxon>Embryophyta</taxon>
        <taxon>Tracheophyta</taxon>
        <taxon>Spermatophyta</taxon>
        <taxon>Magnoliopsida</taxon>
        <taxon>eudicotyledons</taxon>
        <taxon>Gunneridae</taxon>
        <taxon>Pentapetalae</taxon>
        <taxon>rosids</taxon>
        <taxon>fabids</taxon>
        <taxon>Fagales</taxon>
        <taxon>Betulaceae</taxon>
        <taxon>Carpinus</taxon>
    </lineage>
</organism>
<dbReference type="EMBL" id="VIBQ01000082">
    <property type="protein sequence ID" value="KAB8659306.1"/>
    <property type="molecule type" value="Genomic_DNA"/>
</dbReference>
<accession>A0A5N6L491</accession>
<dbReference type="AlphaFoldDB" id="A0A5N6L491"/>
<dbReference type="PROSITE" id="PS00626">
    <property type="entry name" value="RCC1_2"/>
    <property type="match status" value="1"/>
</dbReference>
<keyword evidence="3" id="KW-1185">Reference proteome</keyword>
<dbReference type="PRINTS" id="PR00633">
    <property type="entry name" value="RCCNDNSATION"/>
</dbReference>
<comment type="caution">
    <text evidence="2">The sequence shown here is derived from an EMBL/GenBank/DDBJ whole genome shotgun (WGS) entry which is preliminary data.</text>
</comment>
<name>A0A5N6L491_9ROSI</name>
<dbReference type="PANTHER" id="PTHR47563">
    <property type="entry name" value="PROTEIN FMP25, MITOCHONDRIAL"/>
    <property type="match status" value="1"/>
</dbReference>
<dbReference type="PROSITE" id="PS50012">
    <property type="entry name" value="RCC1_3"/>
    <property type="match status" value="1"/>
</dbReference>
<dbReference type="Proteomes" id="UP000327013">
    <property type="component" value="Unassembled WGS sequence"/>
</dbReference>
<dbReference type="OrthoDB" id="10256179at2759"/>
<dbReference type="PANTHER" id="PTHR47563:SF1">
    <property type="entry name" value="PROTEIN FMP25, MITOCHONDRIAL"/>
    <property type="match status" value="1"/>
</dbReference>
<dbReference type="Pfam" id="PF13540">
    <property type="entry name" value="RCC1_2"/>
    <property type="match status" value="1"/>
</dbReference>
<feature type="repeat" description="RCC1" evidence="1">
    <location>
        <begin position="341"/>
        <end position="403"/>
    </location>
</feature>
<gene>
    <name evidence="2" type="ORF">FH972_026195</name>
</gene>
<proteinExistence type="predicted"/>
<dbReference type="Gene3D" id="2.130.10.30">
    <property type="entry name" value="Regulator of chromosome condensation 1/beta-lactamase-inhibitor protein II"/>
    <property type="match status" value="2"/>
</dbReference>
<sequence length="635" mass="69668">MIPSKTIPRAVSIQRSAVQSRCFYSFRASTPYALRRQQHFVRSVALVAAAGLSASAFTYYNGGSLIRDVHADEPEQKPAPVELVFEEKVVPGASKNETRDRISSQHLQVRKSWENPGVWCWGANDGKVAAPDTSDGIVRNPRWMAYFDGKLLRDLKLTRDFGAAISEDGDLLQWGSSYSNDETAPVKTLTGKNLTSLAISKDRILALARDGQVYSLSVSQDEQHLGPKPKSASWIPGFPSTSAVSYRTITPQDLGWNEKIIEISSGLEHALILTSKGRVFSSASASSDFPSKGEFGIPGLTWFTRPAGPYDQAHEIHALGGFKVSKIACGDHHSVALDRQGRVFTWGDNQRGQLGIGDTSKEVTFYDTPALVPIAKLYQGTMQRPKVTSVSAGGNTTFFTVDAERIAAPDASDRRTAMQGLGRVTADTWACGHGIWGQLGNGRWTHVQALPCKIAPLSGLFEYDEARRRAIPIRLREVSVGANHCAAVMDNVTYVGATDSTSDQDTNWGADVLFFGNNEFYQLGTGKRNNVVTPTYIQPLDRVAEIREGKRGKEEEHRFHATPRSTVGLLKCRSKENITTHDNVSRLHSYASRKPRNPIKIRKTRDAGVSEQTTENGCGAVHTYAWGVGEVLLEM</sequence>
<evidence type="ECO:0008006" key="4">
    <source>
        <dbReference type="Google" id="ProtNLM"/>
    </source>
</evidence>